<dbReference type="CDD" id="cd17324">
    <property type="entry name" value="MFS_NepI_like"/>
    <property type="match status" value="1"/>
</dbReference>
<evidence type="ECO:0000256" key="5">
    <source>
        <dbReference type="ARBA" id="ARBA00023136"/>
    </source>
</evidence>
<keyword evidence="2" id="KW-1003">Cell membrane</keyword>
<feature type="domain" description="Major facilitator superfamily (MFS) profile" evidence="7">
    <location>
        <begin position="75"/>
        <end position="463"/>
    </location>
</feature>
<keyword evidence="4 6" id="KW-1133">Transmembrane helix</keyword>
<feature type="transmembrane region" description="Helical" evidence="6">
    <location>
        <begin position="338"/>
        <end position="358"/>
    </location>
</feature>
<evidence type="ECO:0000256" key="3">
    <source>
        <dbReference type="ARBA" id="ARBA00022692"/>
    </source>
</evidence>
<dbReference type="InterPro" id="IPR011701">
    <property type="entry name" value="MFS"/>
</dbReference>
<proteinExistence type="predicted"/>
<feature type="transmembrane region" description="Helical" evidence="6">
    <location>
        <begin position="111"/>
        <end position="130"/>
    </location>
</feature>
<gene>
    <name evidence="8" type="ORF">FNJ47_14220</name>
</gene>
<feature type="transmembrane region" description="Helical" evidence="6">
    <location>
        <begin position="277"/>
        <end position="298"/>
    </location>
</feature>
<accession>A0A6P1BH70</accession>
<dbReference type="Pfam" id="PF07690">
    <property type="entry name" value="MFS_1"/>
    <property type="match status" value="1"/>
</dbReference>
<dbReference type="PANTHER" id="PTHR43124:SF3">
    <property type="entry name" value="CHLORAMPHENICOL EFFLUX PUMP RV0191"/>
    <property type="match status" value="1"/>
</dbReference>
<protein>
    <submittedName>
        <fullName evidence="8">MFS transporter</fullName>
    </submittedName>
</protein>
<reference evidence="8 9" key="1">
    <citation type="journal article" date="2020" name="Arch. Microbiol.">
        <title>Bradyrhizobium uaiense sp. nov., a new highly efficient cowpea symbiont.</title>
        <authorList>
            <person name="Cabral Michel D."/>
            <person name="Azarias Guimaraes A."/>
            <person name="Martins da Costa E."/>
            <person name="Soares de Carvalho T."/>
            <person name="Balsanelli E."/>
            <person name="Willems A."/>
            <person name="Maltempi de Souza E."/>
            <person name="de Souza Moreira F.M."/>
        </authorList>
    </citation>
    <scope>NUCLEOTIDE SEQUENCE [LARGE SCALE GENOMIC DNA]</scope>
    <source>
        <strain evidence="8 9">UFLA 03-164</strain>
    </source>
</reference>
<feature type="transmembrane region" description="Helical" evidence="6">
    <location>
        <begin position="439"/>
        <end position="458"/>
    </location>
</feature>
<comment type="caution">
    <text evidence="8">The sequence shown here is derived from an EMBL/GenBank/DDBJ whole genome shotgun (WGS) entry which is preliminary data.</text>
</comment>
<name>A0A6P1BH70_9BRAD</name>
<dbReference type="Gene3D" id="1.20.1250.20">
    <property type="entry name" value="MFS general substrate transporter like domains"/>
    <property type="match status" value="1"/>
</dbReference>
<evidence type="ECO:0000256" key="6">
    <source>
        <dbReference type="SAM" id="Phobius"/>
    </source>
</evidence>
<keyword evidence="9" id="KW-1185">Reference proteome</keyword>
<feature type="transmembrane region" description="Helical" evidence="6">
    <location>
        <begin position="310"/>
        <end position="331"/>
    </location>
</feature>
<dbReference type="AlphaFoldDB" id="A0A6P1BH70"/>
<dbReference type="EMBL" id="VKHP01000047">
    <property type="protein sequence ID" value="NEU96961.1"/>
    <property type="molecule type" value="Genomic_DNA"/>
</dbReference>
<feature type="transmembrane region" description="Helical" evidence="6">
    <location>
        <begin position="74"/>
        <end position="99"/>
    </location>
</feature>
<feature type="transmembrane region" description="Helical" evidence="6">
    <location>
        <begin position="225"/>
        <end position="249"/>
    </location>
</feature>
<evidence type="ECO:0000256" key="4">
    <source>
        <dbReference type="ARBA" id="ARBA00022989"/>
    </source>
</evidence>
<dbReference type="SUPFAM" id="SSF103473">
    <property type="entry name" value="MFS general substrate transporter"/>
    <property type="match status" value="1"/>
</dbReference>
<dbReference type="InterPro" id="IPR050189">
    <property type="entry name" value="MFS_Efflux_Transporters"/>
</dbReference>
<evidence type="ECO:0000259" key="7">
    <source>
        <dbReference type="PROSITE" id="PS50850"/>
    </source>
</evidence>
<dbReference type="PROSITE" id="PS50850">
    <property type="entry name" value="MFS"/>
    <property type="match status" value="1"/>
</dbReference>
<keyword evidence="3 6" id="KW-0812">Transmembrane</keyword>
<evidence type="ECO:0000313" key="9">
    <source>
        <dbReference type="Proteomes" id="UP000468531"/>
    </source>
</evidence>
<dbReference type="PANTHER" id="PTHR43124">
    <property type="entry name" value="PURINE EFFLUX PUMP PBUE"/>
    <property type="match status" value="1"/>
</dbReference>
<evidence type="ECO:0000313" key="8">
    <source>
        <dbReference type="EMBL" id="NEU96961.1"/>
    </source>
</evidence>
<keyword evidence="5 6" id="KW-0472">Membrane</keyword>
<feature type="transmembrane region" description="Helical" evidence="6">
    <location>
        <begin position="166"/>
        <end position="187"/>
    </location>
</feature>
<evidence type="ECO:0000256" key="2">
    <source>
        <dbReference type="ARBA" id="ARBA00022475"/>
    </source>
</evidence>
<evidence type="ECO:0000256" key="1">
    <source>
        <dbReference type="ARBA" id="ARBA00004651"/>
    </source>
</evidence>
<feature type="transmembrane region" description="Helical" evidence="6">
    <location>
        <begin position="364"/>
        <end position="382"/>
    </location>
</feature>
<dbReference type="GO" id="GO:0005886">
    <property type="term" value="C:plasma membrane"/>
    <property type="evidence" value="ECO:0007669"/>
    <property type="project" value="UniProtKB-SubCell"/>
</dbReference>
<dbReference type="GO" id="GO:0022857">
    <property type="term" value="F:transmembrane transporter activity"/>
    <property type="evidence" value="ECO:0007669"/>
    <property type="project" value="InterPro"/>
</dbReference>
<dbReference type="InterPro" id="IPR020846">
    <property type="entry name" value="MFS_dom"/>
</dbReference>
<organism evidence="8 9">
    <name type="scientific">Bradyrhizobium uaiense</name>
    <dbReference type="NCBI Taxonomy" id="2594946"/>
    <lineage>
        <taxon>Bacteria</taxon>
        <taxon>Pseudomonadati</taxon>
        <taxon>Pseudomonadota</taxon>
        <taxon>Alphaproteobacteria</taxon>
        <taxon>Hyphomicrobiales</taxon>
        <taxon>Nitrobacteraceae</taxon>
        <taxon>Bradyrhizobium</taxon>
    </lineage>
</organism>
<feature type="transmembrane region" description="Helical" evidence="6">
    <location>
        <begin position="403"/>
        <end position="427"/>
    </location>
</feature>
<dbReference type="Proteomes" id="UP000468531">
    <property type="component" value="Unassembled WGS sequence"/>
</dbReference>
<comment type="subcellular location">
    <subcellularLocation>
        <location evidence="1">Cell membrane</location>
        <topology evidence="1">Multi-pass membrane protein</topology>
    </subcellularLocation>
</comment>
<feature type="transmembrane region" description="Helical" evidence="6">
    <location>
        <begin position="199"/>
        <end position="219"/>
    </location>
</feature>
<dbReference type="InterPro" id="IPR036259">
    <property type="entry name" value="MFS_trans_sf"/>
</dbReference>
<sequence>MPIWRSGHLGALITLPRLFLRVHADEIHQRRPYLCPAARTSYSSSEMSLMSEQTIAAPIDDDQQERGFSRYQTFLIALLAFTQFTLILDFIIMSPLGAILMPSLNITAGQFGVAVSAYAFAAGISGILAAGFADRFDRKRMLLFFYVGFTFGTVLCALAQNFHVLLLGRIVTGLFGGVIGSVVLAIVTDLFPLQLRGRVMGFIQTAFAASQVLGVPAGLFLANHWNWHICFVAIVGLSLAAIATIALVMEPVDGHLKLQHDRNPFQHLIATVAQPRYTLAFMVTTLLATGGFMLMPFGSAFTVHNLGIDIVHLPTIYLVSGLFSILMGPLVGRASDAFGKYPTFVFGCVVSAIMVLIYTHLGHVSLLTAIVVNVLMFVGIFSRMIPSQALMSAIPDASQRGSFSAISASVQQLSGGLGSVVAAAIVAENPDGSLLHFDRIGYVVVASSMISMIAMYFVQKPIARRAGRRMV</sequence>
<feature type="transmembrane region" description="Helical" evidence="6">
    <location>
        <begin position="142"/>
        <end position="160"/>
    </location>
</feature>